<name>A0A3N0F4R6_SINP1</name>
<evidence type="ECO:0000256" key="2">
    <source>
        <dbReference type="ARBA" id="ARBA00026073"/>
    </source>
</evidence>
<dbReference type="PROSITE" id="PS50164">
    <property type="entry name" value="GIY_YIG"/>
    <property type="match status" value="1"/>
</dbReference>
<dbReference type="InterPro" id="IPR006054">
    <property type="entry name" value="DnaQ"/>
</dbReference>
<dbReference type="NCBIfam" id="TIGR00573">
    <property type="entry name" value="dnaq"/>
    <property type="match status" value="1"/>
</dbReference>
<dbReference type="Gene3D" id="3.30.420.10">
    <property type="entry name" value="Ribonuclease H-like superfamily/Ribonuclease H"/>
    <property type="match status" value="1"/>
</dbReference>
<feature type="domain" description="GIY-YIG" evidence="3">
    <location>
        <begin position="196"/>
        <end position="272"/>
    </location>
</feature>
<keyword evidence="5" id="KW-1185">Reference proteome</keyword>
<dbReference type="InterPro" id="IPR036397">
    <property type="entry name" value="RNaseH_sf"/>
</dbReference>
<evidence type="ECO:0000313" key="5">
    <source>
        <dbReference type="Proteomes" id="UP000267469"/>
    </source>
</evidence>
<dbReference type="AlphaFoldDB" id="A0A3N0F4R6"/>
<dbReference type="Gene3D" id="3.40.1440.10">
    <property type="entry name" value="GIY-YIG endonuclease"/>
    <property type="match status" value="1"/>
</dbReference>
<evidence type="ECO:0000313" key="4">
    <source>
        <dbReference type="EMBL" id="RNL95120.1"/>
    </source>
</evidence>
<dbReference type="EMBL" id="RJTM01000002">
    <property type="protein sequence ID" value="RNL95120.1"/>
    <property type="molecule type" value="Genomic_DNA"/>
</dbReference>
<protein>
    <submittedName>
        <fullName evidence="4">DNA polymerase III subunit epsilon</fullName>
    </submittedName>
</protein>
<dbReference type="CDD" id="cd06127">
    <property type="entry name" value="DEDDh"/>
    <property type="match status" value="1"/>
</dbReference>
<dbReference type="InterPro" id="IPR013520">
    <property type="entry name" value="Ribonucl_H"/>
</dbReference>
<reference evidence="4 5" key="1">
    <citation type="submission" date="2018-10" db="EMBL/GenBank/DDBJ databases">
        <title>Sinomicrobium pectinilyticum sp. nov., a pectinase-producing bacterium isolated from alkaline and saline soil, and emended description of the genus Sinomicrobium.</title>
        <authorList>
            <person name="Cheng B."/>
            <person name="Li C."/>
            <person name="Lai Q."/>
            <person name="Du M."/>
            <person name="Shao Z."/>
            <person name="Xu P."/>
            <person name="Yang C."/>
        </authorList>
    </citation>
    <scope>NUCLEOTIDE SEQUENCE [LARGE SCALE GENOMIC DNA]</scope>
    <source>
        <strain evidence="4 5">5DNS001</strain>
    </source>
</reference>
<comment type="caution">
    <text evidence="4">The sequence shown here is derived from an EMBL/GenBank/DDBJ whole genome shotgun (WGS) entry which is preliminary data.</text>
</comment>
<organism evidence="4 5">
    <name type="scientific">Sinomicrobium pectinilyticum</name>
    <dbReference type="NCBI Taxonomy" id="1084421"/>
    <lineage>
        <taxon>Bacteria</taxon>
        <taxon>Pseudomonadati</taxon>
        <taxon>Bacteroidota</taxon>
        <taxon>Flavobacteriia</taxon>
        <taxon>Flavobacteriales</taxon>
        <taxon>Flavobacteriaceae</taxon>
        <taxon>Sinomicrobium</taxon>
    </lineage>
</organism>
<dbReference type="GO" id="GO:0005829">
    <property type="term" value="C:cytosol"/>
    <property type="evidence" value="ECO:0007669"/>
    <property type="project" value="TreeGrafter"/>
</dbReference>
<evidence type="ECO:0000259" key="3">
    <source>
        <dbReference type="PROSITE" id="PS50164"/>
    </source>
</evidence>
<sequence length="463" mass="52931">MYAIVDVETTGLGGNANRITEIAVAIHDGNTLVEEFHSLVNPEVPISPYVTGLTGIDNDMVMDAPVFADIADTVLRLTQDRIFVAHNVSFDYNVIRKEFQRNGGEFRRKKLCTVRLSRQIFPGLKSYSLGKLCSHLNIPIQDRHRAKGDTDATVILFEKLLQNDTQGIFTKQLNPRSGEITLPPLLPKNVFDKLPETPGVYYFMDERDTIIYVGKAINIKKRVLGHFYDKTSREIALARETAHIDCEETGSELLALIRESTQIRQYFPKFNTAQKKPVKGYGIMAYTDRKGIFHLGYNQLKLVPGPLRVFYIVTECLAFLEQICEAYDLCPKFTQLQTNVPHCSHYKLKNCRGICRGEESPETYNKRVEQAIRDIRDLQENFLIVEKGRTPDEKALIEVRNGNYAGYGFIPEEERIEYYENFRDFITPQKYNRDIQQIITSYLARNGEKNVISAMDLSESGNS</sequence>
<comment type="function">
    <text evidence="1">DNA polymerase III is a complex, multichain enzyme responsible for most of the replicative synthesis in bacteria. The epsilon subunit contain the editing function and is a proofreading 3'-5' exonuclease.</text>
</comment>
<dbReference type="OrthoDB" id="9803913at2"/>
<dbReference type="GO" id="GO:0003677">
    <property type="term" value="F:DNA binding"/>
    <property type="evidence" value="ECO:0007669"/>
    <property type="project" value="InterPro"/>
</dbReference>
<dbReference type="Pfam" id="PF00929">
    <property type="entry name" value="RNase_T"/>
    <property type="match status" value="1"/>
</dbReference>
<dbReference type="SUPFAM" id="SSF82771">
    <property type="entry name" value="GIY-YIG endonuclease"/>
    <property type="match status" value="1"/>
</dbReference>
<dbReference type="Proteomes" id="UP000267469">
    <property type="component" value="Unassembled WGS sequence"/>
</dbReference>
<dbReference type="InterPro" id="IPR047296">
    <property type="entry name" value="GIY-YIG_UvrC_Cho"/>
</dbReference>
<dbReference type="PANTHER" id="PTHR30231:SF37">
    <property type="entry name" value="EXODEOXYRIBONUCLEASE 10"/>
    <property type="match status" value="1"/>
</dbReference>
<dbReference type="InterPro" id="IPR000305">
    <property type="entry name" value="GIY-YIG_endonuc"/>
</dbReference>
<dbReference type="CDD" id="cd10434">
    <property type="entry name" value="GIY-YIG_UvrC_Cho"/>
    <property type="match status" value="1"/>
</dbReference>
<dbReference type="GO" id="GO:0008408">
    <property type="term" value="F:3'-5' exonuclease activity"/>
    <property type="evidence" value="ECO:0007669"/>
    <property type="project" value="TreeGrafter"/>
</dbReference>
<dbReference type="InterPro" id="IPR035901">
    <property type="entry name" value="GIY-YIG_endonuc_sf"/>
</dbReference>
<dbReference type="GO" id="GO:0003887">
    <property type="term" value="F:DNA-directed DNA polymerase activity"/>
    <property type="evidence" value="ECO:0007669"/>
    <property type="project" value="InterPro"/>
</dbReference>
<dbReference type="SUPFAM" id="SSF53098">
    <property type="entry name" value="Ribonuclease H-like"/>
    <property type="match status" value="1"/>
</dbReference>
<dbReference type="FunFam" id="3.30.420.10:FF:000045">
    <property type="entry name" value="3'-5' exonuclease DinG"/>
    <property type="match status" value="1"/>
</dbReference>
<gene>
    <name evidence="4" type="ORF">ED312_00530</name>
</gene>
<evidence type="ECO:0000256" key="1">
    <source>
        <dbReference type="ARBA" id="ARBA00025483"/>
    </source>
</evidence>
<accession>A0A3N0F4R6</accession>
<dbReference type="RefSeq" id="WP_123214032.1">
    <property type="nucleotide sequence ID" value="NZ_RJTM01000002.1"/>
</dbReference>
<comment type="subunit">
    <text evidence="2">DNA polymerase III contains a core (composed of alpha, epsilon and theta chains) that associates with a tau subunit. This core dimerizes to form the POLIII' complex. PolIII' associates with the gamma complex (composed of gamma, delta, delta', psi and chi chains) and with the beta chain to form the complete DNA polymerase III complex.</text>
</comment>
<dbReference type="GO" id="GO:0006289">
    <property type="term" value="P:nucleotide-excision repair"/>
    <property type="evidence" value="ECO:0007669"/>
    <property type="project" value="InterPro"/>
</dbReference>
<proteinExistence type="predicted"/>
<dbReference type="GO" id="GO:0045004">
    <property type="term" value="P:DNA replication proofreading"/>
    <property type="evidence" value="ECO:0007669"/>
    <property type="project" value="TreeGrafter"/>
</dbReference>
<dbReference type="SMART" id="SM00465">
    <property type="entry name" value="GIYc"/>
    <property type="match status" value="1"/>
</dbReference>
<dbReference type="InterPro" id="IPR012337">
    <property type="entry name" value="RNaseH-like_sf"/>
</dbReference>
<dbReference type="PANTHER" id="PTHR30231">
    <property type="entry name" value="DNA POLYMERASE III SUBUNIT EPSILON"/>
    <property type="match status" value="1"/>
</dbReference>
<dbReference type="SMART" id="SM00479">
    <property type="entry name" value="EXOIII"/>
    <property type="match status" value="1"/>
</dbReference>